<keyword evidence="2" id="KW-1185">Reference proteome</keyword>
<accession>A0A7X6MDU7</accession>
<evidence type="ECO:0000313" key="1">
    <source>
        <dbReference type="EMBL" id="NKY99179.1"/>
    </source>
</evidence>
<evidence type="ECO:0008006" key="3">
    <source>
        <dbReference type="Google" id="ProtNLM"/>
    </source>
</evidence>
<dbReference type="EMBL" id="JAAXPG010000014">
    <property type="protein sequence ID" value="NKY99179.1"/>
    <property type="molecule type" value="Genomic_DNA"/>
</dbReference>
<dbReference type="AlphaFoldDB" id="A0A7X6MDU7"/>
<evidence type="ECO:0000313" key="2">
    <source>
        <dbReference type="Proteomes" id="UP000553209"/>
    </source>
</evidence>
<dbReference type="Proteomes" id="UP000553209">
    <property type="component" value="Unassembled WGS sequence"/>
</dbReference>
<name>A0A7X6MDU7_9ACTN</name>
<proteinExistence type="predicted"/>
<organism evidence="1 2">
    <name type="scientific">Nocardiopsis alborubida</name>
    <dbReference type="NCBI Taxonomy" id="146802"/>
    <lineage>
        <taxon>Bacteria</taxon>
        <taxon>Bacillati</taxon>
        <taxon>Actinomycetota</taxon>
        <taxon>Actinomycetes</taxon>
        <taxon>Streptosporangiales</taxon>
        <taxon>Nocardiopsidaceae</taxon>
        <taxon>Nocardiopsis</taxon>
    </lineage>
</organism>
<reference evidence="1 2" key="1">
    <citation type="submission" date="2020-04" db="EMBL/GenBank/DDBJ databases">
        <title>MicrobeNet Type strains.</title>
        <authorList>
            <person name="Nicholson A.C."/>
        </authorList>
    </citation>
    <scope>NUCLEOTIDE SEQUENCE [LARGE SCALE GENOMIC DNA]</scope>
    <source>
        <strain evidence="1 2">ATCC 23612</strain>
    </source>
</reference>
<gene>
    <name evidence="1" type="ORF">HGB44_16125</name>
</gene>
<sequence length="307" mass="34315">MATASRQYGLLSWSQARHAGLTKSDVRRLLRNGTWGHPYPRVYSVRALLGLADPALRLRTAAMAAQLALGPRSFAAGETAARLWGMQGLPAWDGFSVHMVIPALGAQRHVHGITLHSWDTLPEEVGTIGHGIRLTTPGRTLRDTLLQVDRETAVCLMDSVLNQGLVRDEDVEHLELANRGRRGCVRIRSWWPLADGRSASPLETRVRLVCTDGGLPPTDLQRRFHDGTGRLIGVVDFWWEEFGLIGEADGIGPHSQPHVLARDRERQNALQTWHPQTRVVRFTWRDLQRPEYILVTIVQAGARTPRT</sequence>
<protein>
    <recommendedName>
        <fullName evidence="3">Transcriptional regulator, AbiEi antitoxin, Type IV TA system</fullName>
    </recommendedName>
</protein>
<comment type="caution">
    <text evidence="1">The sequence shown here is derived from an EMBL/GenBank/DDBJ whole genome shotgun (WGS) entry which is preliminary data.</text>
</comment>